<protein>
    <submittedName>
        <fullName evidence="2">Uncharacterized protein</fullName>
    </submittedName>
</protein>
<proteinExistence type="predicted"/>
<dbReference type="Proteomes" id="UP001595778">
    <property type="component" value="Unassembled WGS sequence"/>
</dbReference>
<evidence type="ECO:0000313" key="3">
    <source>
        <dbReference type="Proteomes" id="UP001595778"/>
    </source>
</evidence>
<feature type="transmembrane region" description="Helical" evidence="1">
    <location>
        <begin position="7"/>
        <end position="24"/>
    </location>
</feature>
<gene>
    <name evidence="2" type="ORF">ACFO0G_11645</name>
</gene>
<organism evidence="2 3">
    <name type="scientific">Arthrobacter sedimenti</name>
    <dbReference type="NCBI Taxonomy" id="2694931"/>
    <lineage>
        <taxon>Bacteria</taxon>
        <taxon>Bacillati</taxon>
        <taxon>Actinomycetota</taxon>
        <taxon>Actinomycetes</taxon>
        <taxon>Micrococcales</taxon>
        <taxon>Micrococcaceae</taxon>
        <taxon>Arthrobacter</taxon>
    </lineage>
</organism>
<dbReference type="RefSeq" id="WP_376977741.1">
    <property type="nucleotide sequence ID" value="NZ_JBHSDQ010000004.1"/>
</dbReference>
<comment type="caution">
    <text evidence="2">The sequence shown here is derived from an EMBL/GenBank/DDBJ whole genome shotgun (WGS) entry which is preliminary data.</text>
</comment>
<name>A0ABV8WJG8_9MICC</name>
<reference evidence="3" key="1">
    <citation type="journal article" date="2019" name="Int. J. Syst. Evol. Microbiol.">
        <title>The Global Catalogue of Microorganisms (GCM) 10K type strain sequencing project: providing services to taxonomists for standard genome sequencing and annotation.</title>
        <authorList>
            <consortium name="The Broad Institute Genomics Platform"/>
            <consortium name="The Broad Institute Genome Sequencing Center for Infectious Disease"/>
            <person name="Wu L."/>
            <person name="Ma J."/>
        </authorList>
    </citation>
    <scope>NUCLEOTIDE SEQUENCE [LARGE SCALE GENOMIC DNA]</scope>
    <source>
        <strain evidence="3">PJ61</strain>
    </source>
</reference>
<sequence length="96" mass="10605">MTTLFSILFLASGAYWAGVVFPLLRGDIAFGHPAYYSYRTESDLALLFVVASLVIYYGTGIYFRHRIRKGYVALGMTPEGTFSNVRQAEPAAAAEQ</sequence>
<keyword evidence="1" id="KW-0472">Membrane</keyword>
<evidence type="ECO:0000256" key="1">
    <source>
        <dbReference type="SAM" id="Phobius"/>
    </source>
</evidence>
<keyword evidence="1" id="KW-1133">Transmembrane helix</keyword>
<accession>A0ABV8WJG8</accession>
<dbReference type="EMBL" id="JBHSDQ010000004">
    <property type="protein sequence ID" value="MFC4396743.1"/>
    <property type="molecule type" value="Genomic_DNA"/>
</dbReference>
<keyword evidence="1" id="KW-0812">Transmembrane</keyword>
<feature type="transmembrane region" description="Helical" evidence="1">
    <location>
        <begin position="44"/>
        <end position="63"/>
    </location>
</feature>
<keyword evidence="3" id="KW-1185">Reference proteome</keyword>
<evidence type="ECO:0000313" key="2">
    <source>
        <dbReference type="EMBL" id="MFC4396743.1"/>
    </source>
</evidence>